<gene>
    <name evidence="2" type="ORF">Dcar01_02277</name>
</gene>
<evidence type="ECO:0000313" key="2">
    <source>
        <dbReference type="EMBL" id="GAA5513538.1"/>
    </source>
</evidence>
<comment type="caution">
    <text evidence="2">The sequence shown here is derived from an EMBL/GenBank/DDBJ whole genome shotgun (WGS) entry which is preliminary data.</text>
</comment>
<name>A0ABP9W861_9DEIO</name>
<dbReference type="EMBL" id="BAABRP010000008">
    <property type="protein sequence ID" value="GAA5513538.1"/>
    <property type="molecule type" value="Genomic_DNA"/>
</dbReference>
<evidence type="ECO:0008006" key="4">
    <source>
        <dbReference type="Google" id="ProtNLM"/>
    </source>
</evidence>
<proteinExistence type="predicted"/>
<dbReference type="Proteomes" id="UP001401887">
    <property type="component" value="Unassembled WGS sequence"/>
</dbReference>
<accession>A0ABP9W861</accession>
<protein>
    <recommendedName>
        <fullName evidence="4">SCP domain-containing protein</fullName>
    </recommendedName>
</protein>
<evidence type="ECO:0000313" key="3">
    <source>
        <dbReference type="Proteomes" id="UP001401887"/>
    </source>
</evidence>
<keyword evidence="1" id="KW-0732">Signal</keyword>
<evidence type="ECO:0000256" key="1">
    <source>
        <dbReference type="SAM" id="SignalP"/>
    </source>
</evidence>
<organism evidence="2 3">
    <name type="scientific">Deinococcus carri</name>
    <dbReference type="NCBI Taxonomy" id="1211323"/>
    <lineage>
        <taxon>Bacteria</taxon>
        <taxon>Thermotogati</taxon>
        <taxon>Deinococcota</taxon>
        <taxon>Deinococci</taxon>
        <taxon>Deinococcales</taxon>
        <taxon>Deinococcaceae</taxon>
        <taxon>Deinococcus</taxon>
    </lineage>
</organism>
<keyword evidence="3" id="KW-1185">Reference proteome</keyword>
<dbReference type="InterPro" id="IPR035940">
    <property type="entry name" value="CAP_sf"/>
</dbReference>
<sequence length="209" mass="21231">MQHVLPAALLAACGLLASCGSGGPTAPASSITVSVTDSDLGDSFTYQAPGNFSPAPGPTPGYPQSAGEAAMLAAINAERARGGTCPDGTTSPPRAALTFEGHLHQAATGYARVLAASGSLDLPHRTGDSTPARRMVAAGFVPAPAPGKPLVFMESLAAGMTDPAEIITAWKTSVRHCEALYAEVPYGSVARADGQRGAYWVLNLAGEQR</sequence>
<feature type="chain" id="PRO_5046257617" description="SCP domain-containing protein" evidence="1">
    <location>
        <begin position="18"/>
        <end position="209"/>
    </location>
</feature>
<dbReference type="Gene3D" id="3.40.33.10">
    <property type="entry name" value="CAP"/>
    <property type="match status" value="1"/>
</dbReference>
<reference evidence="2 3" key="1">
    <citation type="submission" date="2024-02" db="EMBL/GenBank/DDBJ databases">
        <title>Deinococcus carri NBRC 110142.</title>
        <authorList>
            <person name="Ichikawa N."/>
            <person name="Katano-Makiyama Y."/>
            <person name="Hidaka K."/>
        </authorList>
    </citation>
    <scope>NUCLEOTIDE SEQUENCE [LARGE SCALE GENOMIC DNA]</scope>
    <source>
        <strain evidence="2 3">NBRC 110142</strain>
    </source>
</reference>
<dbReference type="RefSeq" id="WP_345465201.1">
    <property type="nucleotide sequence ID" value="NZ_BAABRP010000008.1"/>
</dbReference>
<feature type="signal peptide" evidence="1">
    <location>
        <begin position="1"/>
        <end position="17"/>
    </location>
</feature>
<dbReference type="CDD" id="cd05379">
    <property type="entry name" value="CAP_bacterial"/>
    <property type="match status" value="1"/>
</dbReference>